<keyword evidence="3" id="KW-1185">Reference proteome</keyword>
<evidence type="ECO:0000313" key="3">
    <source>
        <dbReference type="Proteomes" id="UP001159428"/>
    </source>
</evidence>
<gene>
    <name evidence="2" type="ORF">PMEA_00008143</name>
</gene>
<evidence type="ECO:0000313" key="2">
    <source>
        <dbReference type="EMBL" id="CAH3120238.1"/>
    </source>
</evidence>
<dbReference type="Proteomes" id="UP001159428">
    <property type="component" value="Unassembled WGS sequence"/>
</dbReference>
<evidence type="ECO:0000256" key="1">
    <source>
        <dbReference type="SAM" id="MobiDB-lite"/>
    </source>
</evidence>
<name>A0AAU9WNS5_9CNID</name>
<organism evidence="2 3">
    <name type="scientific">Pocillopora meandrina</name>
    <dbReference type="NCBI Taxonomy" id="46732"/>
    <lineage>
        <taxon>Eukaryota</taxon>
        <taxon>Metazoa</taxon>
        <taxon>Cnidaria</taxon>
        <taxon>Anthozoa</taxon>
        <taxon>Hexacorallia</taxon>
        <taxon>Scleractinia</taxon>
        <taxon>Astrocoeniina</taxon>
        <taxon>Pocilloporidae</taxon>
        <taxon>Pocillopora</taxon>
    </lineage>
</organism>
<reference evidence="2 3" key="1">
    <citation type="submission" date="2022-05" db="EMBL/GenBank/DDBJ databases">
        <authorList>
            <consortium name="Genoscope - CEA"/>
            <person name="William W."/>
        </authorList>
    </citation>
    <scope>NUCLEOTIDE SEQUENCE [LARGE SCALE GENOMIC DNA]</scope>
</reference>
<protein>
    <submittedName>
        <fullName evidence="2">Uncharacterized protein</fullName>
    </submittedName>
</protein>
<feature type="region of interest" description="Disordered" evidence="1">
    <location>
        <begin position="1"/>
        <end position="53"/>
    </location>
</feature>
<comment type="caution">
    <text evidence="2">The sequence shown here is derived from an EMBL/GenBank/DDBJ whole genome shotgun (WGS) entry which is preliminary data.</text>
</comment>
<sequence length="117" mass="13051">MPLKTSAVPSIFAQKQTQSCKRPPPNETPYQRQRKEGESVPERGSFSVSSEPEILISKIPEAANSIPETGNNETILEITNPGPSEMPSTEKDLNEVLKQLRLLGQKYADLKNKKFQI</sequence>
<proteinExistence type="predicted"/>
<dbReference type="AlphaFoldDB" id="A0AAU9WNS5"/>
<accession>A0AAU9WNS5</accession>
<dbReference type="EMBL" id="CALNXJ010000017">
    <property type="protein sequence ID" value="CAH3120238.1"/>
    <property type="molecule type" value="Genomic_DNA"/>
</dbReference>